<dbReference type="InterPro" id="IPR013525">
    <property type="entry name" value="ABC2_TM"/>
</dbReference>
<dbReference type="GO" id="GO:0016020">
    <property type="term" value="C:membrane"/>
    <property type="evidence" value="ECO:0007669"/>
    <property type="project" value="UniProtKB-SubCell"/>
</dbReference>
<evidence type="ECO:0000256" key="3">
    <source>
        <dbReference type="ARBA" id="ARBA00022989"/>
    </source>
</evidence>
<evidence type="ECO:0000313" key="9">
    <source>
        <dbReference type="Proteomes" id="UP000182063"/>
    </source>
</evidence>
<evidence type="ECO:0000256" key="6">
    <source>
        <dbReference type="SAM" id="Phobius"/>
    </source>
</evidence>
<proteinExistence type="predicted"/>
<dbReference type="AlphaFoldDB" id="A0A1L3ZTX3"/>
<evidence type="ECO:0000256" key="2">
    <source>
        <dbReference type="ARBA" id="ARBA00022692"/>
    </source>
</evidence>
<dbReference type="STRING" id="1921510.BSL82_07025"/>
<feature type="transmembrane region" description="Helical" evidence="6">
    <location>
        <begin position="368"/>
        <end position="386"/>
    </location>
</feature>
<reference evidence="9" key="1">
    <citation type="submission" date="2016-11" db="EMBL/GenBank/DDBJ databases">
        <title>Complete Genome Sequence of alachlor-degrading Sphingomonas sp. strain JJ-A5.</title>
        <authorList>
            <person name="Lee H."/>
            <person name="Ka J.-O."/>
        </authorList>
    </citation>
    <scope>NUCLEOTIDE SEQUENCE [LARGE SCALE GENOMIC DNA]</scope>
    <source>
        <strain evidence="9">JJ-A5</strain>
    </source>
</reference>
<feature type="compositionally biased region" description="Basic residues" evidence="5">
    <location>
        <begin position="396"/>
        <end position="407"/>
    </location>
</feature>
<dbReference type="Pfam" id="PF12698">
    <property type="entry name" value="ABC2_membrane_3"/>
    <property type="match status" value="1"/>
</dbReference>
<name>A0A1L3ZTX3_9SPHN</name>
<evidence type="ECO:0000313" key="8">
    <source>
        <dbReference type="EMBL" id="API59091.1"/>
    </source>
</evidence>
<protein>
    <recommendedName>
        <fullName evidence="7">ABC-2 type transporter transmembrane domain-containing protein</fullName>
    </recommendedName>
</protein>
<organism evidence="8 9">
    <name type="scientific">Tardibacter chloracetimidivorans</name>
    <dbReference type="NCBI Taxonomy" id="1921510"/>
    <lineage>
        <taxon>Bacteria</taxon>
        <taxon>Pseudomonadati</taxon>
        <taxon>Pseudomonadota</taxon>
        <taxon>Alphaproteobacteria</taxon>
        <taxon>Sphingomonadales</taxon>
        <taxon>Sphingomonadaceae</taxon>
        <taxon>Tardibacter</taxon>
    </lineage>
</organism>
<dbReference type="KEGG" id="sphj:BSL82_07025"/>
<sequence>MSNVRTAAVIARRDFIATVMSRTFLLFLIAPIFPLLFGLVFGSVGSDVAPRPDHLRALAITAGPETMMRIATAHERLQSGVAPASSIALEPVELLLPDEKSISALLRERDDLSALMIVAGTDATLYAEPRVLERVAPYAGLLLNEAARERTLQRLGIASIKTPQVTSVALGPPPVENKRTALVAQVAQTLLFVLTLMLAGVLLSNFIEEKGNKVIEVLAAAAPMPAVFTGKLFAMLGSSIVGVAVWGFTAAVGFVMLSDKGLVALPAPEIGWPAFLILGILYFATNYLLVGALLLGIGAQASSVRQVQTISLPVTMAQLLLYGLASAALKDTGSIAAIAAAVFPYSSPLAMIAYAAREPEIWPHVVALFWQALWVAITVSVAAGWFKRGVLKSGPSRRRSERMRRRPVVLTPPRPAS</sequence>
<feature type="domain" description="ABC-2 type transporter transmembrane" evidence="7">
    <location>
        <begin position="28"/>
        <end position="373"/>
    </location>
</feature>
<keyword evidence="3 6" id="KW-1133">Transmembrane helix</keyword>
<feature type="transmembrane region" description="Helical" evidence="6">
    <location>
        <begin position="182"/>
        <end position="203"/>
    </location>
</feature>
<feature type="transmembrane region" description="Helical" evidence="6">
    <location>
        <begin position="309"/>
        <end position="329"/>
    </location>
</feature>
<keyword evidence="4 6" id="KW-0472">Membrane</keyword>
<feature type="region of interest" description="Disordered" evidence="5">
    <location>
        <begin position="396"/>
        <end position="417"/>
    </location>
</feature>
<evidence type="ECO:0000259" key="7">
    <source>
        <dbReference type="Pfam" id="PF12698"/>
    </source>
</evidence>
<feature type="transmembrane region" description="Helical" evidence="6">
    <location>
        <begin position="335"/>
        <end position="356"/>
    </location>
</feature>
<evidence type="ECO:0000256" key="5">
    <source>
        <dbReference type="SAM" id="MobiDB-lite"/>
    </source>
</evidence>
<gene>
    <name evidence="8" type="ORF">BSL82_07025</name>
</gene>
<keyword evidence="9" id="KW-1185">Reference proteome</keyword>
<dbReference type="RefSeq" id="WP_072596643.1">
    <property type="nucleotide sequence ID" value="NZ_CP018221.1"/>
</dbReference>
<evidence type="ECO:0000256" key="4">
    <source>
        <dbReference type="ARBA" id="ARBA00023136"/>
    </source>
</evidence>
<dbReference type="Proteomes" id="UP000182063">
    <property type="component" value="Chromosome"/>
</dbReference>
<feature type="transmembrane region" description="Helical" evidence="6">
    <location>
        <begin position="232"/>
        <end position="258"/>
    </location>
</feature>
<dbReference type="OrthoDB" id="7388589at2"/>
<feature type="transmembrane region" description="Helical" evidence="6">
    <location>
        <begin position="270"/>
        <end position="297"/>
    </location>
</feature>
<dbReference type="GO" id="GO:0140359">
    <property type="term" value="F:ABC-type transporter activity"/>
    <property type="evidence" value="ECO:0007669"/>
    <property type="project" value="InterPro"/>
</dbReference>
<evidence type="ECO:0000256" key="1">
    <source>
        <dbReference type="ARBA" id="ARBA00004141"/>
    </source>
</evidence>
<dbReference type="EMBL" id="CP018221">
    <property type="protein sequence ID" value="API59091.1"/>
    <property type="molecule type" value="Genomic_DNA"/>
</dbReference>
<keyword evidence="2 6" id="KW-0812">Transmembrane</keyword>
<comment type="subcellular location">
    <subcellularLocation>
        <location evidence="1">Membrane</location>
        <topology evidence="1">Multi-pass membrane protein</topology>
    </subcellularLocation>
</comment>
<accession>A0A1L3ZTX3</accession>